<accession>A0A8J4TJC1</accession>
<evidence type="ECO:0000313" key="3">
    <source>
        <dbReference type="Proteomes" id="UP000748531"/>
    </source>
</evidence>
<proteinExistence type="predicted"/>
<sequence length="453" mass="51354">MAVTETAAHRLNHSDFRLGCNSIDWELKSSSTPQDDEHTFSENSTRMSGGWKDGNRSPTFYCVDPELLPGQFDKLLNCLQNLNRVNNILCVKHRKMVERLLPKMESTQQHCQSQLYSQPHCSGAARTQQEQAFMCGLAHIKQIYRCSKCHILLKEGGNLYNYKETFGSLLTLYRQMRMIRPKAGVNEKLAWIKHVSDRQPNLFCTESSLILEPGKPIDHLVNKVNYCWQWLLCPLNDGAKTAHPPLTTDGSLPNTVPRSFGQYNSGYSADVHSDEIRTGLSFWGLSHALSDGLNAGKSRECISVASDSPMERETSGGSDPSRDTEMDVRSRTRQFPCQVSRRPQLRAPRIRLHTCEYHSNTPPCSLTSPSRKILRMPDPTPERHQVTPWLSTKAQQRFNSDLWSAFSNLSLCPTPEVHMRQDSQTMQFLSSISPNMNIIPPPNHNPFAKNESI</sequence>
<keyword evidence="3" id="KW-1185">Reference proteome</keyword>
<evidence type="ECO:0000256" key="1">
    <source>
        <dbReference type="SAM" id="MobiDB-lite"/>
    </source>
</evidence>
<protein>
    <submittedName>
        <fullName evidence="2">Uncharacterized protein</fullName>
    </submittedName>
</protein>
<gene>
    <name evidence="2" type="ORF">PHET_02595</name>
</gene>
<dbReference type="Proteomes" id="UP000748531">
    <property type="component" value="Unassembled WGS sequence"/>
</dbReference>
<feature type="region of interest" description="Disordered" evidence="1">
    <location>
        <begin position="303"/>
        <end position="335"/>
    </location>
</feature>
<name>A0A8J4TJC1_9TREM</name>
<dbReference type="EMBL" id="LUCH01001084">
    <property type="protein sequence ID" value="KAF5403707.1"/>
    <property type="molecule type" value="Genomic_DNA"/>
</dbReference>
<organism evidence="2 3">
    <name type="scientific">Paragonimus heterotremus</name>
    <dbReference type="NCBI Taxonomy" id="100268"/>
    <lineage>
        <taxon>Eukaryota</taxon>
        <taxon>Metazoa</taxon>
        <taxon>Spiralia</taxon>
        <taxon>Lophotrochozoa</taxon>
        <taxon>Platyhelminthes</taxon>
        <taxon>Trematoda</taxon>
        <taxon>Digenea</taxon>
        <taxon>Plagiorchiida</taxon>
        <taxon>Troglotremata</taxon>
        <taxon>Troglotrematidae</taxon>
        <taxon>Paragonimus</taxon>
    </lineage>
</organism>
<comment type="caution">
    <text evidence="2">The sequence shown here is derived from an EMBL/GenBank/DDBJ whole genome shotgun (WGS) entry which is preliminary data.</text>
</comment>
<feature type="compositionally biased region" description="Basic and acidic residues" evidence="1">
    <location>
        <begin position="309"/>
        <end position="330"/>
    </location>
</feature>
<evidence type="ECO:0000313" key="2">
    <source>
        <dbReference type="EMBL" id="KAF5403707.1"/>
    </source>
</evidence>
<reference evidence="2" key="1">
    <citation type="submission" date="2019-05" db="EMBL/GenBank/DDBJ databases">
        <title>Annotation for the trematode Paragonimus heterotremus.</title>
        <authorList>
            <person name="Choi Y.-J."/>
        </authorList>
    </citation>
    <scope>NUCLEOTIDE SEQUENCE</scope>
    <source>
        <strain evidence="2">LC</strain>
    </source>
</reference>
<dbReference type="AlphaFoldDB" id="A0A8J4TJC1"/>
<dbReference type="OrthoDB" id="6232092at2759"/>
<feature type="region of interest" description="Disordered" evidence="1">
    <location>
        <begin position="29"/>
        <end position="50"/>
    </location>
</feature>